<comment type="caution">
    <text evidence="3">The sequence shown here is derived from an EMBL/GenBank/DDBJ whole genome shotgun (WGS) entry which is preliminary data.</text>
</comment>
<keyword evidence="2" id="KW-0812">Transmembrane</keyword>
<feature type="compositionally biased region" description="Basic residues" evidence="1">
    <location>
        <begin position="382"/>
        <end position="391"/>
    </location>
</feature>
<name>A0A8H7CER6_9AGAR</name>
<gene>
    <name evidence="3" type="ORF">MVEN_02286900</name>
</gene>
<proteinExistence type="predicted"/>
<sequence>MPSLHYSSPPALSYSLSPSGIIALVVLLVFVFGGWGVYVVVVPFAKRRVGERRARVCDAESSTAGHIMYPAEKAKKAAAASVLARARARVPPTLKRSVVMPSPKRLYIVGSRRYLPHLTDSVNVPTRFGTSRTRTRPGPSPLRVAVLVPEPPSKDDAAAYLVKARIRLGVTSKAAALGKSPFGALRRSITTRPHLQSIAVNEVSASFATIRNRVSHGPSPLRAIFTASEPEPEPAPISPTTASDVDEPSIAHALASLLASVYHAEDDDAVRFAFLEDSDADSDSDDPFEFDLGRVVPVPAPVGVAIGLPPLDIPTIIVESPSLTIGDGPKPTSRKRSNSFIGWRQGHSPSKGTGHSGTNGNRSSREKENDGFLRVPSPPHSSRPRPRRPRA</sequence>
<evidence type="ECO:0000256" key="2">
    <source>
        <dbReference type="SAM" id="Phobius"/>
    </source>
</evidence>
<feature type="region of interest" description="Disordered" evidence="1">
    <location>
        <begin position="321"/>
        <end position="391"/>
    </location>
</feature>
<evidence type="ECO:0008006" key="5">
    <source>
        <dbReference type="Google" id="ProtNLM"/>
    </source>
</evidence>
<evidence type="ECO:0000256" key="1">
    <source>
        <dbReference type="SAM" id="MobiDB-lite"/>
    </source>
</evidence>
<keyword evidence="2" id="KW-1133">Transmembrane helix</keyword>
<dbReference type="EMBL" id="JACAZI010000026">
    <property type="protein sequence ID" value="KAF7334570.1"/>
    <property type="molecule type" value="Genomic_DNA"/>
</dbReference>
<reference evidence="3" key="1">
    <citation type="submission" date="2020-05" db="EMBL/GenBank/DDBJ databases">
        <title>Mycena genomes resolve the evolution of fungal bioluminescence.</title>
        <authorList>
            <person name="Tsai I.J."/>
        </authorList>
    </citation>
    <scope>NUCLEOTIDE SEQUENCE</scope>
    <source>
        <strain evidence="3">CCC161011</strain>
    </source>
</reference>
<dbReference type="Proteomes" id="UP000620124">
    <property type="component" value="Unassembled WGS sequence"/>
</dbReference>
<accession>A0A8H7CER6</accession>
<protein>
    <recommendedName>
        <fullName evidence="5">Transmembrane protein</fullName>
    </recommendedName>
</protein>
<evidence type="ECO:0000313" key="3">
    <source>
        <dbReference type="EMBL" id="KAF7334570.1"/>
    </source>
</evidence>
<feature type="transmembrane region" description="Helical" evidence="2">
    <location>
        <begin position="20"/>
        <end position="45"/>
    </location>
</feature>
<evidence type="ECO:0000313" key="4">
    <source>
        <dbReference type="Proteomes" id="UP000620124"/>
    </source>
</evidence>
<organism evidence="3 4">
    <name type="scientific">Mycena venus</name>
    <dbReference type="NCBI Taxonomy" id="2733690"/>
    <lineage>
        <taxon>Eukaryota</taxon>
        <taxon>Fungi</taxon>
        <taxon>Dikarya</taxon>
        <taxon>Basidiomycota</taxon>
        <taxon>Agaricomycotina</taxon>
        <taxon>Agaricomycetes</taxon>
        <taxon>Agaricomycetidae</taxon>
        <taxon>Agaricales</taxon>
        <taxon>Marasmiineae</taxon>
        <taxon>Mycenaceae</taxon>
        <taxon>Mycena</taxon>
    </lineage>
</organism>
<keyword evidence="4" id="KW-1185">Reference proteome</keyword>
<dbReference type="OrthoDB" id="3120227at2759"/>
<feature type="compositionally biased region" description="Polar residues" evidence="1">
    <location>
        <begin position="347"/>
        <end position="362"/>
    </location>
</feature>
<dbReference type="AlphaFoldDB" id="A0A8H7CER6"/>
<keyword evidence="2" id="KW-0472">Membrane</keyword>